<evidence type="ECO:0000259" key="7">
    <source>
        <dbReference type="PROSITE" id="PS51900"/>
    </source>
</evidence>
<dbReference type="Pfam" id="PF22022">
    <property type="entry name" value="Phage_int_M"/>
    <property type="match status" value="1"/>
</dbReference>
<proteinExistence type="inferred from homology"/>
<dbReference type="RefSeq" id="WP_132551378.1">
    <property type="nucleotide sequence ID" value="NZ_SMBK01000004.1"/>
</dbReference>
<dbReference type="CDD" id="cd00801">
    <property type="entry name" value="INT_P4_C"/>
    <property type="match status" value="1"/>
</dbReference>
<name>A0A4R3RRS4_9HYPH</name>
<dbReference type="Gene3D" id="3.30.160.390">
    <property type="entry name" value="Integrase, DNA-binding domain"/>
    <property type="match status" value="1"/>
</dbReference>
<evidence type="ECO:0000256" key="1">
    <source>
        <dbReference type="ARBA" id="ARBA00008857"/>
    </source>
</evidence>
<dbReference type="InterPro" id="IPR010998">
    <property type="entry name" value="Integrase_recombinase_N"/>
</dbReference>
<evidence type="ECO:0000256" key="2">
    <source>
        <dbReference type="ARBA" id="ARBA00022908"/>
    </source>
</evidence>
<gene>
    <name evidence="8" type="ORF">EV129_104375</name>
</gene>
<dbReference type="Proteomes" id="UP000295507">
    <property type="component" value="Unassembled WGS sequence"/>
</dbReference>
<dbReference type="InterPro" id="IPR050808">
    <property type="entry name" value="Phage_Integrase"/>
</dbReference>
<dbReference type="PROSITE" id="PS51900">
    <property type="entry name" value="CB"/>
    <property type="match status" value="1"/>
</dbReference>
<sequence length="416" mass="46554">MARHKLTDTKIKAALKAGKSDKLGDGDGLWLYVQASGTASWVFIWIRHKWRRELGLGSYSSGARHVSLADARDKAEAIRGILGRGGDPFKELPERIAAVKPKTFGECADDLLSAKENTFRNEKHKAQWRMTLEVYAKPLRKIPVTDVSTDDVVRVLRPLWQDKQETASRLRGRIEKVLDYAKALKLRDGENPARWKGHLDHILGERQKLKRGHHAAMPYADVPRFMARLSEAEGLGARALELCILTATRSGEVLNARWSEIDFGAATWTIPQERMKAGKEHVVPLSARALAILKALHEKKPLSDFVFPGQAPRKPISGMAMAMTMRRLNVGNFTVHGFRSAFRDWCGDATSFPRDLAEAALAHVIQGVEAAYRRGSALMKRRKLMEAWTTYCSTTKAGDVLTMKRRKSGQDHDAAD</sequence>
<keyword evidence="4" id="KW-0233">DNA recombination</keyword>
<organism evidence="8 9">
    <name type="scientific">Rhizobium azibense</name>
    <dbReference type="NCBI Taxonomy" id="1136135"/>
    <lineage>
        <taxon>Bacteria</taxon>
        <taxon>Pseudomonadati</taxon>
        <taxon>Pseudomonadota</taxon>
        <taxon>Alphaproteobacteria</taxon>
        <taxon>Hyphomicrobiales</taxon>
        <taxon>Rhizobiaceae</taxon>
        <taxon>Rhizobium/Agrobacterium group</taxon>
        <taxon>Rhizobium</taxon>
    </lineage>
</organism>
<feature type="domain" description="Core-binding (CB)" evidence="7">
    <location>
        <begin position="102"/>
        <end position="182"/>
    </location>
</feature>
<dbReference type="GO" id="GO:0006310">
    <property type="term" value="P:DNA recombination"/>
    <property type="evidence" value="ECO:0007669"/>
    <property type="project" value="UniProtKB-KW"/>
</dbReference>
<dbReference type="InterPro" id="IPR038488">
    <property type="entry name" value="Integrase_DNA-bd_sf"/>
</dbReference>
<dbReference type="PROSITE" id="PS51898">
    <property type="entry name" value="TYR_RECOMBINASE"/>
    <property type="match status" value="1"/>
</dbReference>
<dbReference type="GO" id="GO:0003677">
    <property type="term" value="F:DNA binding"/>
    <property type="evidence" value="ECO:0007669"/>
    <property type="project" value="UniProtKB-UniRule"/>
</dbReference>
<dbReference type="GO" id="GO:0015074">
    <property type="term" value="P:DNA integration"/>
    <property type="evidence" value="ECO:0007669"/>
    <property type="project" value="UniProtKB-KW"/>
</dbReference>
<dbReference type="SUPFAM" id="SSF56349">
    <property type="entry name" value="DNA breaking-rejoining enzymes"/>
    <property type="match status" value="1"/>
</dbReference>
<keyword evidence="3 5" id="KW-0238">DNA-binding</keyword>
<evidence type="ECO:0000313" key="8">
    <source>
        <dbReference type="EMBL" id="TCU38768.1"/>
    </source>
</evidence>
<dbReference type="PANTHER" id="PTHR30629:SF2">
    <property type="entry name" value="PROPHAGE INTEGRASE INTS-RELATED"/>
    <property type="match status" value="1"/>
</dbReference>
<dbReference type="InterPro" id="IPR013762">
    <property type="entry name" value="Integrase-like_cat_sf"/>
</dbReference>
<evidence type="ECO:0000313" key="9">
    <source>
        <dbReference type="Proteomes" id="UP000295507"/>
    </source>
</evidence>
<dbReference type="InterPro" id="IPR011010">
    <property type="entry name" value="DNA_brk_join_enz"/>
</dbReference>
<dbReference type="InterPro" id="IPR025166">
    <property type="entry name" value="Integrase_DNA_bind_dom"/>
</dbReference>
<evidence type="ECO:0000256" key="4">
    <source>
        <dbReference type="ARBA" id="ARBA00023172"/>
    </source>
</evidence>
<comment type="caution">
    <text evidence="8">The sequence shown here is derived from an EMBL/GenBank/DDBJ whole genome shotgun (WGS) entry which is preliminary data.</text>
</comment>
<evidence type="ECO:0000256" key="5">
    <source>
        <dbReference type="PROSITE-ProRule" id="PRU01248"/>
    </source>
</evidence>
<dbReference type="Gene3D" id="1.10.150.130">
    <property type="match status" value="1"/>
</dbReference>
<dbReference type="Pfam" id="PF00589">
    <property type="entry name" value="Phage_integrase"/>
    <property type="match status" value="1"/>
</dbReference>
<accession>A0A4R3RRS4</accession>
<dbReference type="InterPro" id="IPR053876">
    <property type="entry name" value="Phage_int_M"/>
</dbReference>
<dbReference type="InterPro" id="IPR002104">
    <property type="entry name" value="Integrase_catalytic"/>
</dbReference>
<dbReference type="Pfam" id="PF13356">
    <property type="entry name" value="Arm-DNA-bind_3"/>
    <property type="match status" value="1"/>
</dbReference>
<reference evidence="8 9" key="1">
    <citation type="submission" date="2019-03" db="EMBL/GenBank/DDBJ databases">
        <title>Genomic Encyclopedia of Type Strains, Phase IV (KMG-V): Genome sequencing to study the core and pangenomes of soil and plant-associated prokaryotes.</title>
        <authorList>
            <person name="Whitman W."/>
        </authorList>
    </citation>
    <scope>NUCLEOTIDE SEQUENCE [LARGE SCALE GENOMIC DNA]</scope>
    <source>
        <strain evidence="8 9">IE4868</strain>
    </source>
</reference>
<evidence type="ECO:0000256" key="3">
    <source>
        <dbReference type="ARBA" id="ARBA00023125"/>
    </source>
</evidence>
<feature type="domain" description="Tyr recombinase" evidence="6">
    <location>
        <begin position="212"/>
        <end position="385"/>
    </location>
</feature>
<comment type="similarity">
    <text evidence="1">Belongs to the 'phage' integrase family.</text>
</comment>
<dbReference type="AlphaFoldDB" id="A0A4R3RRS4"/>
<dbReference type="PANTHER" id="PTHR30629">
    <property type="entry name" value="PROPHAGE INTEGRASE"/>
    <property type="match status" value="1"/>
</dbReference>
<dbReference type="InterPro" id="IPR044068">
    <property type="entry name" value="CB"/>
</dbReference>
<dbReference type="Gene3D" id="1.10.443.10">
    <property type="entry name" value="Intergrase catalytic core"/>
    <property type="match status" value="1"/>
</dbReference>
<keyword evidence="2" id="KW-0229">DNA integration</keyword>
<evidence type="ECO:0000259" key="6">
    <source>
        <dbReference type="PROSITE" id="PS51898"/>
    </source>
</evidence>
<protein>
    <submittedName>
        <fullName evidence="8">Integrase</fullName>
    </submittedName>
</protein>
<dbReference type="EMBL" id="SMBK01000004">
    <property type="protein sequence ID" value="TCU38768.1"/>
    <property type="molecule type" value="Genomic_DNA"/>
</dbReference>